<keyword evidence="5 7" id="KW-1133">Transmembrane helix</keyword>
<evidence type="ECO:0000259" key="8">
    <source>
        <dbReference type="PROSITE" id="PS50893"/>
    </source>
</evidence>
<dbReference type="RefSeq" id="WP_349182132.1">
    <property type="nucleotide sequence ID" value="NZ_JBBNGS010000006.1"/>
</dbReference>
<sequence length="577" mass="61163">MFKLRRYLRGHYLECVLAPTFKGLEAILQLIAPLVMAQIIDVGIANRDAGFVVSHGAVLAAIALVCYVVAIVAQYYSSKLASHFGTGLRNDLFRHVLSLPREDVDALGRASLVTRITNDTQQAQDGLNMFFRLILRIPFVLVGSVVSAFLVDGWEAACLLASSVVAVGLILAFMCVTTGRYRKIQQGLDEVTLKTAENLEGARVLRAFRQEGAEKDTFAQVAGGVRDMQVGTGDISGVVNPLTYAVVNFGLIALLWVGGLQVDVGGLTQGQLVALVSYVSQALIELLKLTNLITMLAKASACARRINDVFATVPSQVDGTKEAPSPAEGTPAVELDDVSFAYPGASGDSLSHVSLRVMPGATLGVIGGTGAGKSTLAALLMRFYDATGGTVRVNGADVRAVTRQSLRRQVGIVEQNPQLFGGTIASNLRWGAQDAGDDDLMSAVETAQAADVVASKDEGLGSRVEQFGRNYSGGQRQRLAIARTLVRRPSVLILDDAASALDFATDAALRRAIRRDCAGTCVVTISQRVAAVRSCDQILVLDGGAVAGLGTNEELLTGCEVYKEICESQLTSEEAGR</sequence>
<dbReference type="InterPro" id="IPR017871">
    <property type="entry name" value="ABC_transporter-like_CS"/>
</dbReference>
<evidence type="ECO:0000256" key="4">
    <source>
        <dbReference type="ARBA" id="ARBA00022840"/>
    </source>
</evidence>
<dbReference type="Pfam" id="PF00005">
    <property type="entry name" value="ABC_tran"/>
    <property type="match status" value="1"/>
</dbReference>
<evidence type="ECO:0000313" key="10">
    <source>
        <dbReference type="EMBL" id="MEQ2637585.1"/>
    </source>
</evidence>
<dbReference type="InterPro" id="IPR003593">
    <property type="entry name" value="AAA+_ATPase"/>
</dbReference>
<keyword evidence="6 7" id="KW-0472">Membrane</keyword>
<gene>
    <name evidence="10" type="ORF">AAAT05_04420</name>
</gene>
<feature type="transmembrane region" description="Helical" evidence="7">
    <location>
        <begin position="21"/>
        <end position="40"/>
    </location>
</feature>
<dbReference type="InterPro" id="IPR027417">
    <property type="entry name" value="P-loop_NTPase"/>
</dbReference>
<dbReference type="Pfam" id="PF00664">
    <property type="entry name" value="ABC_membrane"/>
    <property type="match status" value="1"/>
</dbReference>
<evidence type="ECO:0000256" key="6">
    <source>
        <dbReference type="ARBA" id="ARBA00023136"/>
    </source>
</evidence>
<reference evidence="10 11" key="1">
    <citation type="submission" date="2024-04" db="EMBL/GenBank/DDBJ databases">
        <title>Human intestinal bacterial collection.</title>
        <authorList>
            <person name="Pauvert C."/>
            <person name="Hitch T.C.A."/>
            <person name="Clavel T."/>
        </authorList>
    </citation>
    <scope>NUCLEOTIDE SEQUENCE [LARGE SCALE GENOMIC DNA]</scope>
    <source>
        <strain evidence="10 11">CLA-AA-H197</strain>
    </source>
</reference>
<protein>
    <submittedName>
        <fullName evidence="10">ABC transporter ATP-binding protein</fullName>
    </submittedName>
</protein>
<evidence type="ECO:0000256" key="5">
    <source>
        <dbReference type="ARBA" id="ARBA00022989"/>
    </source>
</evidence>
<evidence type="ECO:0000256" key="3">
    <source>
        <dbReference type="ARBA" id="ARBA00022741"/>
    </source>
</evidence>
<evidence type="ECO:0000256" key="1">
    <source>
        <dbReference type="ARBA" id="ARBA00004651"/>
    </source>
</evidence>
<proteinExistence type="predicted"/>
<dbReference type="PROSITE" id="PS50929">
    <property type="entry name" value="ABC_TM1F"/>
    <property type="match status" value="1"/>
</dbReference>
<comment type="subcellular location">
    <subcellularLocation>
        <location evidence="1">Cell membrane</location>
        <topology evidence="1">Multi-pass membrane protein</topology>
    </subcellularLocation>
</comment>
<dbReference type="Gene3D" id="1.20.1560.10">
    <property type="entry name" value="ABC transporter type 1, transmembrane domain"/>
    <property type="match status" value="1"/>
</dbReference>
<accession>A0ABV1IFA9</accession>
<dbReference type="Proteomes" id="UP001478817">
    <property type="component" value="Unassembled WGS sequence"/>
</dbReference>
<keyword evidence="3" id="KW-0547">Nucleotide-binding</keyword>
<feature type="transmembrane region" description="Helical" evidence="7">
    <location>
        <begin position="52"/>
        <end position="73"/>
    </location>
</feature>
<dbReference type="CDD" id="cd18548">
    <property type="entry name" value="ABC_6TM_Tm287_like"/>
    <property type="match status" value="1"/>
</dbReference>
<feature type="domain" description="ABC transporter" evidence="8">
    <location>
        <begin position="333"/>
        <end position="568"/>
    </location>
</feature>
<keyword evidence="11" id="KW-1185">Reference proteome</keyword>
<dbReference type="PANTHER" id="PTHR43394:SF1">
    <property type="entry name" value="ATP-BINDING CASSETTE SUB-FAMILY B MEMBER 10, MITOCHONDRIAL"/>
    <property type="match status" value="1"/>
</dbReference>
<feature type="transmembrane region" description="Helical" evidence="7">
    <location>
        <begin position="157"/>
        <end position="176"/>
    </location>
</feature>
<dbReference type="PROSITE" id="PS00211">
    <property type="entry name" value="ABC_TRANSPORTER_1"/>
    <property type="match status" value="1"/>
</dbReference>
<evidence type="ECO:0000256" key="7">
    <source>
        <dbReference type="SAM" id="Phobius"/>
    </source>
</evidence>
<comment type="caution">
    <text evidence="10">The sequence shown here is derived from an EMBL/GenBank/DDBJ whole genome shotgun (WGS) entry which is preliminary data.</text>
</comment>
<dbReference type="GO" id="GO:0005524">
    <property type="term" value="F:ATP binding"/>
    <property type="evidence" value="ECO:0007669"/>
    <property type="project" value="UniProtKB-KW"/>
</dbReference>
<name>A0ABV1IFA9_9ACTN</name>
<evidence type="ECO:0000256" key="2">
    <source>
        <dbReference type="ARBA" id="ARBA00022692"/>
    </source>
</evidence>
<feature type="domain" description="ABC transmembrane type-1" evidence="9">
    <location>
        <begin position="16"/>
        <end position="298"/>
    </location>
</feature>
<dbReference type="SMART" id="SM00382">
    <property type="entry name" value="AAA"/>
    <property type="match status" value="1"/>
</dbReference>
<dbReference type="EMBL" id="JBBNGS010000006">
    <property type="protein sequence ID" value="MEQ2637585.1"/>
    <property type="molecule type" value="Genomic_DNA"/>
</dbReference>
<feature type="transmembrane region" description="Helical" evidence="7">
    <location>
        <begin position="133"/>
        <end position="151"/>
    </location>
</feature>
<keyword evidence="4 10" id="KW-0067">ATP-binding</keyword>
<organism evidence="10 11">
    <name type="scientific">Paratractidigestivibacter faecalis</name>
    <dbReference type="NCBI Taxonomy" id="2292441"/>
    <lineage>
        <taxon>Bacteria</taxon>
        <taxon>Bacillati</taxon>
        <taxon>Actinomycetota</taxon>
        <taxon>Coriobacteriia</taxon>
        <taxon>Coriobacteriales</taxon>
        <taxon>Atopobiaceae</taxon>
        <taxon>Paratractidigestivibacter</taxon>
    </lineage>
</organism>
<dbReference type="SUPFAM" id="SSF52540">
    <property type="entry name" value="P-loop containing nucleoside triphosphate hydrolases"/>
    <property type="match status" value="1"/>
</dbReference>
<evidence type="ECO:0000313" key="11">
    <source>
        <dbReference type="Proteomes" id="UP001478817"/>
    </source>
</evidence>
<dbReference type="PROSITE" id="PS50893">
    <property type="entry name" value="ABC_TRANSPORTER_2"/>
    <property type="match status" value="1"/>
</dbReference>
<keyword evidence="2 7" id="KW-0812">Transmembrane</keyword>
<evidence type="ECO:0000259" key="9">
    <source>
        <dbReference type="PROSITE" id="PS50929"/>
    </source>
</evidence>
<dbReference type="InterPro" id="IPR011527">
    <property type="entry name" value="ABC1_TM_dom"/>
</dbReference>
<dbReference type="SUPFAM" id="SSF90123">
    <property type="entry name" value="ABC transporter transmembrane region"/>
    <property type="match status" value="1"/>
</dbReference>
<dbReference type="InterPro" id="IPR036640">
    <property type="entry name" value="ABC1_TM_sf"/>
</dbReference>
<dbReference type="PANTHER" id="PTHR43394">
    <property type="entry name" value="ATP-DEPENDENT PERMEASE MDL1, MITOCHONDRIAL"/>
    <property type="match status" value="1"/>
</dbReference>
<dbReference type="Gene3D" id="3.40.50.300">
    <property type="entry name" value="P-loop containing nucleotide triphosphate hydrolases"/>
    <property type="match status" value="1"/>
</dbReference>
<dbReference type="InterPro" id="IPR003439">
    <property type="entry name" value="ABC_transporter-like_ATP-bd"/>
</dbReference>
<dbReference type="InterPro" id="IPR039421">
    <property type="entry name" value="Type_1_exporter"/>
</dbReference>